<organism evidence="1 2">
    <name type="scientific">Colletotrichum tofieldiae</name>
    <dbReference type="NCBI Taxonomy" id="708197"/>
    <lineage>
        <taxon>Eukaryota</taxon>
        <taxon>Fungi</taxon>
        <taxon>Dikarya</taxon>
        <taxon>Ascomycota</taxon>
        <taxon>Pezizomycotina</taxon>
        <taxon>Sordariomycetes</taxon>
        <taxon>Hypocreomycetidae</taxon>
        <taxon>Glomerellales</taxon>
        <taxon>Glomerellaceae</taxon>
        <taxon>Colletotrichum</taxon>
        <taxon>Colletotrichum spaethianum species complex</taxon>
    </lineage>
</organism>
<evidence type="ECO:0000313" key="2">
    <source>
        <dbReference type="Proteomes" id="UP000076552"/>
    </source>
</evidence>
<keyword evidence="2" id="KW-1185">Reference proteome</keyword>
<gene>
    <name evidence="1" type="ORF">CT0861_04594</name>
</gene>
<protein>
    <submittedName>
        <fullName evidence="1">Cytochrome P450</fullName>
    </submittedName>
</protein>
<dbReference type="Proteomes" id="UP000076552">
    <property type="component" value="Unassembled WGS sequence"/>
</dbReference>
<name>A0A166P0W6_9PEZI</name>
<proteinExistence type="predicted"/>
<reference evidence="1 2" key="1">
    <citation type="submission" date="2015-06" db="EMBL/GenBank/DDBJ databases">
        <title>Survival trade-offs in plant roots during colonization by closely related pathogenic and mutualistic fungi.</title>
        <authorList>
            <person name="Hacquard S."/>
            <person name="Kracher B."/>
            <person name="Hiruma K."/>
            <person name="Weinman A."/>
            <person name="Muench P."/>
            <person name="Garrido Oter R."/>
            <person name="Ver Loren van Themaat E."/>
            <person name="Dallerey J.-F."/>
            <person name="Damm U."/>
            <person name="Henrissat B."/>
            <person name="Lespinet O."/>
            <person name="Thon M."/>
            <person name="Kemen E."/>
            <person name="McHardy A.C."/>
            <person name="Schulze-Lefert P."/>
            <person name="O'Connell R.J."/>
        </authorList>
    </citation>
    <scope>NUCLEOTIDE SEQUENCE [LARGE SCALE GENOMIC DNA]</scope>
    <source>
        <strain evidence="1 2">0861</strain>
    </source>
</reference>
<comment type="caution">
    <text evidence="1">The sequence shown here is derived from an EMBL/GenBank/DDBJ whole genome shotgun (WGS) entry which is preliminary data.</text>
</comment>
<sequence>MVYFKYPAVFVAMKNLAESVDKACLLGDERKVTTTVNLAAPFYYVLRTDTALARLRKEPYDLAKNSSFSDSGMSSVARAERLPHARGRRSGIERIVSEQEVENTGMFVKGSTIVRCSGVRTLMPTVPNSEYLRRARLQGRRTGPTNKRPCIRVRHI</sequence>
<evidence type="ECO:0000313" key="1">
    <source>
        <dbReference type="EMBL" id="KZL66271.1"/>
    </source>
</evidence>
<accession>A0A166P0W6</accession>
<dbReference type="EMBL" id="LFIV01000184">
    <property type="protein sequence ID" value="KZL66271.1"/>
    <property type="molecule type" value="Genomic_DNA"/>
</dbReference>
<dbReference type="STRING" id="708197.A0A166P0W6"/>
<dbReference type="AlphaFoldDB" id="A0A166P0W6"/>